<dbReference type="Proteomes" id="UP000004995">
    <property type="component" value="Unassembled WGS sequence"/>
</dbReference>
<dbReference type="eggNOG" id="ENOG502SQTG">
    <property type="taxonomic scope" value="Eukaryota"/>
</dbReference>
<organism evidence="2 3">
    <name type="scientific">Setaria italica</name>
    <name type="common">Foxtail millet</name>
    <name type="synonym">Panicum italicum</name>
    <dbReference type="NCBI Taxonomy" id="4555"/>
    <lineage>
        <taxon>Eukaryota</taxon>
        <taxon>Viridiplantae</taxon>
        <taxon>Streptophyta</taxon>
        <taxon>Embryophyta</taxon>
        <taxon>Tracheophyta</taxon>
        <taxon>Spermatophyta</taxon>
        <taxon>Magnoliopsida</taxon>
        <taxon>Liliopsida</taxon>
        <taxon>Poales</taxon>
        <taxon>Poaceae</taxon>
        <taxon>PACMAD clade</taxon>
        <taxon>Panicoideae</taxon>
        <taxon>Panicodae</taxon>
        <taxon>Paniceae</taxon>
        <taxon>Cenchrinae</taxon>
        <taxon>Setaria</taxon>
    </lineage>
</organism>
<protein>
    <recommendedName>
        <fullName evidence="1">KIB1-4 beta-propeller domain-containing protein</fullName>
    </recommendedName>
</protein>
<evidence type="ECO:0000313" key="2">
    <source>
        <dbReference type="EnsemblPlants" id="KQK99669"/>
    </source>
</evidence>
<sequence>MALPVSLYGDGRVRLCYSACRGEGASQKFLFWPVAWFAKVGARLDLGLPKHIVSALASFNLGSPPIYDHPCFHDLHEIIILINSFHDFLAFIGTCSSWRASASSFPSVYTFSFPPLHLEPDDPYFHPHCRGIKPLLLSNCKWQLSDPSKKNLSLRCSVLQNTPNKTYYLGCSHGPPKLPCNNKLGYLSGMGVLTSPFTSPNSHLLLFSRAFMFEWQVGTNSWSVHPLDIDDERIHQIVSFKGHILVIDALMRLHRVQLTPQFSMQEIAIMWQSLQYLPVNPWLVASGDMLLMVDLSFRSLCSDEKDDFSRIFEVFRLDFSVEPAKWVKMEKLENQALFVSLDKRNPAICCMNPERWGGKSNCIYVARLYDNPDETWTAVELGQLVPNQGTIHSMV</sequence>
<dbReference type="OMA" id="IGTCSSW"/>
<dbReference type="InterPro" id="IPR005174">
    <property type="entry name" value="KIB1-4_b-propeller"/>
</dbReference>
<accession>K3YEV2</accession>
<dbReference type="EMBL" id="AGNK02004567">
    <property type="status" value="NOT_ANNOTATED_CDS"/>
    <property type="molecule type" value="Genomic_DNA"/>
</dbReference>
<dbReference type="PANTHER" id="PTHR33800:SF26">
    <property type="entry name" value="DUF295 DOMAIN-CONTAINING PROTEIN"/>
    <property type="match status" value="1"/>
</dbReference>
<dbReference type="Gramene" id="KQK99669">
    <property type="protein sequence ID" value="KQK99669"/>
    <property type="gene ID" value="SETIT_012769mg"/>
</dbReference>
<dbReference type="EnsemblPlants" id="KQK99669">
    <property type="protein sequence ID" value="KQK99669"/>
    <property type="gene ID" value="SETIT_012769mg"/>
</dbReference>
<reference evidence="3" key="1">
    <citation type="journal article" date="2012" name="Nat. Biotechnol.">
        <title>Reference genome sequence of the model plant Setaria.</title>
        <authorList>
            <person name="Bennetzen J.L."/>
            <person name="Schmutz J."/>
            <person name="Wang H."/>
            <person name="Percifield R."/>
            <person name="Hawkins J."/>
            <person name="Pontaroli A.C."/>
            <person name="Estep M."/>
            <person name="Feng L."/>
            <person name="Vaughn J.N."/>
            <person name="Grimwood J."/>
            <person name="Jenkins J."/>
            <person name="Barry K."/>
            <person name="Lindquist E."/>
            <person name="Hellsten U."/>
            <person name="Deshpande S."/>
            <person name="Wang X."/>
            <person name="Wu X."/>
            <person name="Mitros T."/>
            <person name="Triplett J."/>
            <person name="Yang X."/>
            <person name="Ye C.Y."/>
            <person name="Mauro-Herrera M."/>
            <person name="Wang L."/>
            <person name="Li P."/>
            <person name="Sharma M."/>
            <person name="Sharma R."/>
            <person name="Ronald P.C."/>
            <person name="Panaud O."/>
            <person name="Kellogg E.A."/>
            <person name="Brutnell T.P."/>
            <person name="Doust A.N."/>
            <person name="Tuskan G.A."/>
            <person name="Rokhsar D."/>
            <person name="Devos K.M."/>
        </authorList>
    </citation>
    <scope>NUCLEOTIDE SEQUENCE [LARGE SCALE GENOMIC DNA]</scope>
    <source>
        <strain evidence="3">cv. Yugu1</strain>
    </source>
</reference>
<dbReference type="HOGENOM" id="CLU_042587_0_0_1"/>
<keyword evidence="3" id="KW-1185">Reference proteome</keyword>
<dbReference type="PANTHER" id="PTHR33800">
    <property type="entry name" value="OS06G0113600 PROTEIN"/>
    <property type="match status" value="1"/>
</dbReference>
<proteinExistence type="predicted"/>
<reference evidence="2" key="2">
    <citation type="submission" date="2018-08" db="UniProtKB">
        <authorList>
            <consortium name="EnsemblPlants"/>
        </authorList>
    </citation>
    <scope>IDENTIFICATION</scope>
    <source>
        <strain evidence="2">Yugu1</strain>
    </source>
</reference>
<feature type="domain" description="KIB1-4 beta-propeller" evidence="1">
    <location>
        <begin position="188"/>
        <end position="370"/>
    </location>
</feature>
<dbReference type="AlphaFoldDB" id="K3YEV2"/>
<evidence type="ECO:0000259" key="1">
    <source>
        <dbReference type="Pfam" id="PF03478"/>
    </source>
</evidence>
<dbReference type="InParanoid" id="K3YEV2"/>
<evidence type="ECO:0000313" key="3">
    <source>
        <dbReference type="Proteomes" id="UP000004995"/>
    </source>
</evidence>
<name>K3YEV2_SETIT</name>
<dbReference type="Pfam" id="PF03478">
    <property type="entry name" value="Beta-prop_KIB1-4"/>
    <property type="match status" value="1"/>
</dbReference>